<evidence type="ECO:0000259" key="11">
    <source>
        <dbReference type="Pfam" id="PF07219"/>
    </source>
</evidence>
<feature type="transmembrane region" description="Helical" evidence="10">
    <location>
        <begin position="43"/>
        <end position="63"/>
    </location>
</feature>
<dbReference type="PATRIC" id="fig|1306954.6.peg.760"/>
<dbReference type="GeneID" id="94722366"/>
<dbReference type="GO" id="GO:0042168">
    <property type="term" value="P:heme metabolic process"/>
    <property type="evidence" value="ECO:0007669"/>
    <property type="project" value="InterPro"/>
</dbReference>
<proteinExistence type="predicted"/>
<protein>
    <submittedName>
        <fullName evidence="12">HemY-like protein</fullName>
    </submittedName>
</protein>
<dbReference type="GO" id="GO:0006779">
    <property type="term" value="P:porphyrin-containing compound biosynthetic process"/>
    <property type="evidence" value="ECO:0007669"/>
    <property type="project" value="UniProtKB-KW"/>
</dbReference>
<gene>
    <name evidence="12" type="ORF">J122_2473</name>
</gene>
<feature type="domain" description="HemY N-terminal" evidence="11">
    <location>
        <begin position="27"/>
        <end position="133"/>
    </location>
</feature>
<evidence type="ECO:0000313" key="13">
    <source>
        <dbReference type="Proteomes" id="UP000070282"/>
    </source>
</evidence>
<reference evidence="13" key="1">
    <citation type="submission" date="2015-12" db="EMBL/GenBank/DDBJ databases">
        <authorList>
            <person name="Lima A."/>
            <person name="Farahani Zayas N."/>
            <person name="Castro Da Silva M.A."/>
            <person name="Cabral A."/>
            <person name="Pessatti M.L."/>
        </authorList>
    </citation>
    <scope>NUCLEOTIDE SEQUENCE [LARGE SCALE GENOMIC DNA]</scope>
    <source>
        <strain evidence="13">LAMA 842</strain>
    </source>
</reference>
<dbReference type="UniPathway" id="UPA00252"/>
<comment type="subcellular location">
    <subcellularLocation>
        <location evidence="2">Cell inner membrane</location>
        <topology evidence="2">Multi-pass membrane protein</topology>
    </subcellularLocation>
</comment>
<evidence type="ECO:0000256" key="9">
    <source>
        <dbReference type="ARBA" id="ARBA00023244"/>
    </source>
</evidence>
<dbReference type="EMBL" id="LOCO01000013">
    <property type="protein sequence ID" value="KXO08819.1"/>
    <property type="molecule type" value="Genomic_DNA"/>
</dbReference>
<keyword evidence="6 10" id="KW-0812">Transmembrane</keyword>
<evidence type="ECO:0000256" key="7">
    <source>
        <dbReference type="ARBA" id="ARBA00022989"/>
    </source>
</evidence>
<comment type="function">
    <text evidence="1">Involved in a late step of protoheme IX synthesis.</text>
</comment>
<evidence type="ECO:0000256" key="4">
    <source>
        <dbReference type="ARBA" id="ARBA00022475"/>
    </source>
</evidence>
<keyword evidence="8 10" id="KW-0472">Membrane</keyword>
<evidence type="ECO:0000256" key="2">
    <source>
        <dbReference type="ARBA" id="ARBA00004429"/>
    </source>
</evidence>
<evidence type="ECO:0000256" key="3">
    <source>
        <dbReference type="ARBA" id="ARBA00004744"/>
    </source>
</evidence>
<comment type="caution">
    <text evidence="12">The sequence shown here is derived from an EMBL/GenBank/DDBJ whole genome shotgun (WGS) entry which is preliminary data.</text>
</comment>
<dbReference type="InterPro" id="IPR005254">
    <property type="entry name" value="Heme_biosyn_assoc_TPR_pro"/>
</dbReference>
<accession>A0A137S8S1</accession>
<keyword evidence="9" id="KW-0627">Porphyrin biosynthesis</keyword>
<dbReference type="SUPFAM" id="SSF48452">
    <property type="entry name" value="TPR-like"/>
    <property type="match status" value="1"/>
</dbReference>
<evidence type="ECO:0000256" key="8">
    <source>
        <dbReference type="ARBA" id="ARBA00023136"/>
    </source>
</evidence>
<comment type="pathway">
    <text evidence="3">Porphyrin-containing compound metabolism; protoheme biosynthesis.</text>
</comment>
<evidence type="ECO:0000313" key="12">
    <source>
        <dbReference type="EMBL" id="KXO08819.1"/>
    </source>
</evidence>
<evidence type="ECO:0000256" key="1">
    <source>
        <dbReference type="ARBA" id="ARBA00002962"/>
    </source>
</evidence>
<keyword evidence="7 10" id="KW-1133">Transmembrane helix</keyword>
<dbReference type="InterPro" id="IPR010817">
    <property type="entry name" value="HemY_N"/>
</dbReference>
<evidence type="ECO:0000256" key="10">
    <source>
        <dbReference type="SAM" id="Phobius"/>
    </source>
</evidence>
<name>A0A137S8S1_9GAMM</name>
<keyword evidence="13" id="KW-1185">Reference proteome</keyword>
<sequence length="413" mass="47015">MIRLLLLLLVALLVGTALSLGLTYDLGYIRISLGHYLIETNFWVGLGLIILLVVLAVSLINTFRHLRHGTGMVAGWVSRGNERRARRRTTQGLLALAEGNWPRARKLLATSADKADTPLINYLAAAQAAFETGDHEAVDELLRKAYDSTPGSSMAVGLTQAQLQLAGNRLEQALATLLRLRKESPHHPFVLKLLKNTYLRLEDWRELSRLIPELRKRDVLPGKELDELERQVWHNLLERAAEDTQKLRKDNPEASLEPLTRLWDELPGFVRRDEYTIRDYASLLARLGDEAQAETLLRKVLRNHWSDELINLYGRVKGNQPEEQLLIAEQWLKDRPNNAELLLALGRLSLRNELWGKAKEYFQTSLHLRRSRETLAELSRLNAHMGEEEASIKLLMQGLESDNSLPDLPMPRA</sequence>
<dbReference type="Proteomes" id="UP000070282">
    <property type="component" value="Unassembled WGS sequence"/>
</dbReference>
<dbReference type="Gene3D" id="1.25.40.10">
    <property type="entry name" value="Tetratricopeptide repeat domain"/>
    <property type="match status" value="2"/>
</dbReference>
<evidence type="ECO:0000256" key="5">
    <source>
        <dbReference type="ARBA" id="ARBA00022519"/>
    </source>
</evidence>
<organism evidence="12 13">
    <name type="scientific">Marinobacter excellens LAMA 842</name>
    <dbReference type="NCBI Taxonomy" id="1306954"/>
    <lineage>
        <taxon>Bacteria</taxon>
        <taxon>Pseudomonadati</taxon>
        <taxon>Pseudomonadota</taxon>
        <taxon>Gammaproteobacteria</taxon>
        <taxon>Pseudomonadales</taxon>
        <taxon>Marinobacteraceae</taxon>
        <taxon>Marinobacter</taxon>
    </lineage>
</organism>
<keyword evidence="4" id="KW-1003">Cell membrane</keyword>
<dbReference type="Pfam" id="PF07219">
    <property type="entry name" value="HemY_N"/>
    <property type="match status" value="1"/>
</dbReference>
<evidence type="ECO:0000256" key="6">
    <source>
        <dbReference type="ARBA" id="ARBA00022692"/>
    </source>
</evidence>
<keyword evidence="5" id="KW-0997">Cell inner membrane</keyword>
<dbReference type="NCBIfam" id="TIGR00540">
    <property type="entry name" value="TPR_hemY_coli"/>
    <property type="match status" value="1"/>
</dbReference>
<dbReference type="GO" id="GO:0005886">
    <property type="term" value="C:plasma membrane"/>
    <property type="evidence" value="ECO:0007669"/>
    <property type="project" value="UniProtKB-SubCell"/>
</dbReference>
<dbReference type="AlphaFoldDB" id="A0A137S8S1"/>
<dbReference type="RefSeq" id="WP_061332516.1">
    <property type="nucleotide sequence ID" value="NZ_LOCO01000013.1"/>
</dbReference>
<dbReference type="InterPro" id="IPR011990">
    <property type="entry name" value="TPR-like_helical_dom_sf"/>
</dbReference>